<keyword evidence="11" id="KW-1208">Phospholipid metabolism</keyword>
<comment type="caution">
    <text evidence="15">The sequence shown here is derived from an EMBL/GenBank/DDBJ whole genome shotgun (WGS) entry which is preliminary data.</text>
</comment>
<keyword evidence="6" id="KW-0677">Repeat</keyword>
<dbReference type="NCBIfam" id="TIGR04265">
    <property type="entry name" value="bac_cardiolipin"/>
    <property type="match status" value="1"/>
</dbReference>
<dbReference type="GO" id="GO:0005886">
    <property type="term" value="C:plasma membrane"/>
    <property type="evidence" value="ECO:0007669"/>
    <property type="project" value="UniProtKB-SubCell"/>
</dbReference>
<dbReference type="AlphaFoldDB" id="A0A554VLW3"/>
<dbReference type="EC" id="2.7.8.-" evidence="12"/>
<dbReference type="InterPro" id="IPR022924">
    <property type="entry name" value="Cardiolipin_synthase"/>
</dbReference>
<evidence type="ECO:0000256" key="2">
    <source>
        <dbReference type="ARBA" id="ARBA00022475"/>
    </source>
</evidence>
<comment type="subcellular location">
    <subcellularLocation>
        <location evidence="1">Cell membrane</location>
        <topology evidence="1">Multi-pass membrane protein</topology>
    </subcellularLocation>
</comment>
<organism evidence="15 16">
    <name type="scientific">Aquimarina algiphila</name>
    <dbReference type="NCBI Taxonomy" id="2047982"/>
    <lineage>
        <taxon>Bacteria</taxon>
        <taxon>Pseudomonadati</taxon>
        <taxon>Bacteroidota</taxon>
        <taxon>Flavobacteriia</taxon>
        <taxon>Flavobacteriales</taxon>
        <taxon>Flavobacteriaceae</taxon>
        <taxon>Aquimarina</taxon>
    </lineage>
</organism>
<evidence type="ECO:0000259" key="14">
    <source>
        <dbReference type="PROSITE" id="PS50035"/>
    </source>
</evidence>
<evidence type="ECO:0000313" key="16">
    <source>
        <dbReference type="Proteomes" id="UP000318833"/>
    </source>
</evidence>
<evidence type="ECO:0000256" key="10">
    <source>
        <dbReference type="ARBA" id="ARBA00023209"/>
    </source>
</evidence>
<dbReference type="GO" id="GO:0008808">
    <property type="term" value="F:cardiolipin synthase activity"/>
    <property type="evidence" value="ECO:0007669"/>
    <property type="project" value="UniProtKB-UniRule"/>
</dbReference>
<evidence type="ECO:0000256" key="6">
    <source>
        <dbReference type="ARBA" id="ARBA00022737"/>
    </source>
</evidence>
<dbReference type="PANTHER" id="PTHR21248:SF22">
    <property type="entry name" value="PHOSPHOLIPASE D"/>
    <property type="match status" value="1"/>
</dbReference>
<dbReference type="InterPro" id="IPR001736">
    <property type="entry name" value="PLipase_D/transphosphatidylase"/>
</dbReference>
<evidence type="ECO:0000256" key="4">
    <source>
        <dbReference type="ARBA" id="ARBA00022679"/>
    </source>
</evidence>
<keyword evidence="2" id="KW-1003">Cell membrane</keyword>
<accession>A0A554VLW3</accession>
<evidence type="ECO:0000256" key="1">
    <source>
        <dbReference type="ARBA" id="ARBA00004651"/>
    </source>
</evidence>
<dbReference type="PROSITE" id="PS50035">
    <property type="entry name" value="PLD"/>
    <property type="match status" value="2"/>
</dbReference>
<feature type="transmembrane region" description="Helical" evidence="13">
    <location>
        <begin position="32"/>
        <end position="54"/>
    </location>
</feature>
<evidence type="ECO:0000256" key="13">
    <source>
        <dbReference type="SAM" id="Phobius"/>
    </source>
</evidence>
<evidence type="ECO:0000256" key="9">
    <source>
        <dbReference type="ARBA" id="ARBA00023136"/>
    </source>
</evidence>
<evidence type="ECO:0000256" key="3">
    <source>
        <dbReference type="ARBA" id="ARBA00022516"/>
    </source>
</evidence>
<evidence type="ECO:0000313" key="15">
    <source>
        <dbReference type="EMBL" id="TSE09160.1"/>
    </source>
</evidence>
<protein>
    <recommendedName>
        <fullName evidence="12">Cardiolipin synthase</fullName>
        <ecNumber evidence="12">2.7.8.-</ecNumber>
    </recommendedName>
</protein>
<keyword evidence="3" id="KW-0444">Lipid biosynthesis</keyword>
<evidence type="ECO:0000256" key="8">
    <source>
        <dbReference type="ARBA" id="ARBA00023098"/>
    </source>
</evidence>
<dbReference type="SMART" id="SM00155">
    <property type="entry name" value="PLDc"/>
    <property type="match status" value="2"/>
</dbReference>
<dbReference type="GO" id="GO:0032049">
    <property type="term" value="P:cardiolipin biosynthetic process"/>
    <property type="evidence" value="ECO:0007669"/>
    <property type="project" value="UniProtKB-UniRule"/>
</dbReference>
<keyword evidence="8" id="KW-0443">Lipid metabolism</keyword>
<keyword evidence="9 13" id="KW-0472">Membrane</keyword>
<dbReference type="Proteomes" id="UP000318833">
    <property type="component" value="Unassembled WGS sequence"/>
</dbReference>
<evidence type="ECO:0000256" key="12">
    <source>
        <dbReference type="NCBIfam" id="TIGR04265"/>
    </source>
</evidence>
<dbReference type="OrthoDB" id="9762009at2"/>
<feature type="domain" description="PLD phosphodiesterase" evidence="14">
    <location>
        <begin position="388"/>
        <end position="415"/>
    </location>
</feature>
<dbReference type="CDD" id="cd09110">
    <property type="entry name" value="PLDc_CLS_1"/>
    <property type="match status" value="1"/>
</dbReference>
<dbReference type="InterPro" id="IPR027379">
    <property type="entry name" value="CLS_N"/>
</dbReference>
<keyword evidence="16" id="KW-1185">Reference proteome</keyword>
<keyword evidence="5 13" id="KW-0812">Transmembrane</keyword>
<reference evidence="15 16" key="1">
    <citation type="submission" date="2019-07" db="EMBL/GenBank/DDBJ databases">
        <title>The draft genome sequence of Aquimarina algiphila M91.</title>
        <authorList>
            <person name="Meng X."/>
        </authorList>
    </citation>
    <scope>NUCLEOTIDE SEQUENCE [LARGE SCALE GENOMIC DNA]</scope>
    <source>
        <strain evidence="15 16">M91</strain>
    </source>
</reference>
<dbReference type="Pfam" id="PF13091">
    <property type="entry name" value="PLDc_2"/>
    <property type="match status" value="2"/>
</dbReference>
<dbReference type="InterPro" id="IPR025202">
    <property type="entry name" value="PLD-like_dom"/>
</dbReference>
<dbReference type="EMBL" id="VLNR01000016">
    <property type="protein sequence ID" value="TSE09160.1"/>
    <property type="molecule type" value="Genomic_DNA"/>
</dbReference>
<keyword evidence="4" id="KW-0808">Transferase</keyword>
<sequence>MNMIIAIGLYSTLTLLAILHIILYGSRPTKSLSWLLIVLIFPFIGIILYIIFGINRRRFKFFKLKQTVRRRLYDENFRNRLIKEQKIEFENKKSAKLSTLLRNSSNFVTQPANRVKVLQNGKKTFDIIFEELQKAEKFIHLQYYIFEEGELFDRLYFLLKEKLENNVEVRILYDAIGSYSLRKKAIKKFRDIGASVYPIMPLHFGSFLFTLNYRNHRKIIIVDGKVGFTGGVNISDKYINPKSELGIWDDTHLYLNGPAVDSLHRVFIKDYYFASNQELLLTNDYLPEIEKHGDVKVQIVAGGPDADHPSIMQQYITMINLAEEYIYISNPYFIPNNAMLEALRIAALSGVTIKLLVPKKSDSWLAKYSMLSFFEELLFLGIEIYQQKDDFLHSKVIVMDGEIASVGSGNFDHRSFEHNFETNALIYDSPIAESICKDFITDCGESVLLDYETYKQRGIKRKLSEGIARFFSPLL</sequence>
<keyword evidence="7 13" id="KW-1133">Transmembrane helix</keyword>
<keyword evidence="10" id="KW-0594">Phospholipid biosynthesis</keyword>
<gene>
    <name evidence="15" type="primary">cls</name>
    <name evidence="15" type="ORF">FOF46_09825</name>
</gene>
<name>A0A554VLW3_9FLAO</name>
<dbReference type="CDD" id="cd09112">
    <property type="entry name" value="PLDc_CLS_2"/>
    <property type="match status" value="1"/>
</dbReference>
<dbReference type="Gene3D" id="3.30.870.10">
    <property type="entry name" value="Endonuclease Chain A"/>
    <property type="match status" value="2"/>
</dbReference>
<dbReference type="Pfam" id="PF13396">
    <property type="entry name" value="PLDc_N"/>
    <property type="match status" value="1"/>
</dbReference>
<feature type="domain" description="PLD phosphodiesterase" evidence="14">
    <location>
        <begin position="211"/>
        <end position="238"/>
    </location>
</feature>
<proteinExistence type="predicted"/>
<dbReference type="SUPFAM" id="SSF56024">
    <property type="entry name" value="Phospholipase D/nuclease"/>
    <property type="match status" value="2"/>
</dbReference>
<feature type="transmembrane region" description="Helical" evidence="13">
    <location>
        <begin position="7"/>
        <end position="26"/>
    </location>
</feature>
<evidence type="ECO:0000256" key="11">
    <source>
        <dbReference type="ARBA" id="ARBA00023264"/>
    </source>
</evidence>
<dbReference type="PANTHER" id="PTHR21248">
    <property type="entry name" value="CARDIOLIPIN SYNTHASE"/>
    <property type="match status" value="1"/>
</dbReference>
<evidence type="ECO:0000256" key="5">
    <source>
        <dbReference type="ARBA" id="ARBA00022692"/>
    </source>
</evidence>
<evidence type="ECO:0000256" key="7">
    <source>
        <dbReference type="ARBA" id="ARBA00022989"/>
    </source>
</evidence>